<keyword evidence="3" id="KW-1185">Reference proteome</keyword>
<dbReference type="Pfam" id="PF02493">
    <property type="entry name" value="MORN"/>
    <property type="match status" value="1"/>
</dbReference>
<dbReference type="VEuPathDB" id="FungiDB:AeMF1_003468"/>
<dbReference type="PANTHER" id="PTHR23084:SF263">
    <property type="entry name" value="MORN REPEAT-CONTAINING PROTEIN 1"/>
    <property type="match status" value="1"/>
</dbReference>
<accession>A0A6G0WFB6</accession>
<reference evidence="2 3" key="1">
    <citation type="submission" date="2019-07" db="EMBL/GenBank/DDBJ databases">
        <title>Genomics analysis of Aphanomyces spp. identifies a new class of oomycete effector associated with host adaptation.</title>
        <authorList>
            <person name="Gaulin E."/>
        </authorList>
    </citation>
    <scope>NUCLEOTIDE SEQUENCE [LARGE SCALE GENOMIC DNA]</scope>
    <source>
        <strain evidence="2 3">ATCC 201684</strain>
    </source>
</reference>
<dbReference type="EMBL" id="VJMJ01000253">
    <property type="protein sequence ID" value="KAF0725066.1"/>
    <property type="molecule type" value="Genomic_DNA"/>
</dbReference>
<dbReference type="SMART" id="SM00698">
    <property type="entry name" value="MORN"/>
    <property type="match status" value="1"/>
</dbReference>
<proteinExistence type="predicted"/>
<dbReference type="SUPFAM" id="SSF82185">
    <property type="entry name" value="Histone H3 K4-specific methyltransferase SET7/9 N-terminal domain"/>
    <property type="match status" value="1"/>
</dbReference>
<evidence type="ECO:0000313" key="3">
    <source>
        <dbReference type="Proteomes" id="UP000481153"/>
    </source>
</evidence>
<dbReference type="PANTHER" id="PTHR23084">
    <property type="entry name" value="PHOSPHATIDYLINOSITOL-4-PHOSPHATE 5-KINASE RELATED"/>
    <property type="match status" value="1"/>
</dbReference>
<name>A0A6G0WFB6_9STRA</name>
<sequence length="276" mass="31473">MYKSKFDDKLEFEFDPLRELHKDNAALLRWHGFPYKQKVIDRVVQKVPGATVLKAAGALLSSCGVEANAVAAFRLCHSPDQWANFEKRFKDEQAAFVLAKAMYIRDSSAKLRQAFQEADARAELKRQVDEVAAKNATIKVMRYDNGDKYEGQVHDRHGVLIPHGQGTLFVRDVATKDDPLATPTFVPRYRGMWMNGLMHGPGRYQWDDGSSWDGTFLLNELNGKGIFCNEPEVEDDDEFNSSPKPSPLVRYYYRGEHVCWGSGSSFSRVSFDFWFV</sequence>
<protein>
    <submittedName>
        <fullName evidence="2">Uncharacterized protein</fullName>
    </submittedName>
</protein>
<gene>
    <name evidence="2" type="ORF">Ae201684_016464</name>
</gene>
<evidence type="ECO:0000313" key="2">
    <source>
        <dbReference type="EMBL" id="KAF0725066.1"/>
    </source>
</evidence>
<dbReference type="InterPro" id="IPR003409">
    <property type="entry name" value="MORN"/>
</dbReference>
<evidence type="ECO:0000256" key="1">
    <source>
        <dbReference type="ARBA" id="ARBA00022737"/>
    </source>
</evidence>
<comment type="caution">
    <text evidence="2">The sequence shown here is derived from an EMBL/GenBank/DDBJ whole genome shotgun (WGS) entry which is preliminary data.</text>
</comment>
<dbReference type="Proteomes" id="UP000481153">
    <property type="component" value="Unassembled WGS sequence"/>
</dbReference>
<dbReference type="AlphaFoldDB" id="A0A6G0WFB6"/>
<keyword evidence="1" id="KW-0677">Repeat</keyword>
<organism evidence="2 3">
    <name type="scientific">Aphanomyces euteiches</name>
    <dbReference type="NCBI Taxonomy" id="100861"/>
    <lineage>
        <taxon>Eukaryota</taxon>
        <taxon>Sar</taxon>
        <taxon>Stramenopiles</taxon>
        <taxon>Oomycota</taxon>
        <taxon>Saprolegniomycetes</taxon>
        <taxon>Saprolegniales</taxon>
        <taxon>Verrucalvaceae</taxon>
        <taxon>Aphanomyces</taxon>
    </lineage>
</organism>